<dbReference type="Proteomes" id="UP000027601">
    <property type="component" value="Unassembled WGS sequence"/>
</dbReference>
<dbReference type="PANTHER" id="PTHR37299">
    <property type="entry name" value="TRANSCRIPTIONAL REGULATOR-RELATED"/>
    <property type="match status" value="1"/>
</dbReference>
<reference evidence="4 5" key="1">
    <citation type="journal article" date="2015" name="Microbes Environ.">
        <title>Distribution and evolution of nitrogen fixation genes in the phylum bacteroidetes.</title>
        <authorList>
            <person name="Inoue J."/>
            <person name="Oshima K."/>
            <person name="Suda W."/>
            <person name="Sakamoto M."/>
            <person name="Iino T."/>
            <person name="Noda S."/>
            <person name="Hongoh Y."/>
            <person name="Hattori M."/>
            <person name="Ohkuma M."/>
        </authorList>
    </citation>
    <scope>NUCLEOTIDE SEQUENCE [LARGE SCALE GENOMIC DNA]</scope>
    <source>
        <strain evidence="4 5">JCM 15093</strain>
    </source>
</reference>
<evidence type="ECO:0000313" key="4">
    <source>
        <dbReference type="EMBL" id="GAK37898.1"/>
    </source>
</evidence>
<dbReference type="Gene3D" id="2.40.50.1020">
    <property type="entry name" value="LytTr DNA-binding domain"/>
    <property type="match status" value="1"/>
</dbReference>
<dbReference type="InterPro" id="IPR011006">
    <property type="entry name" value="CheY-like_superfamily"/>
</dbReference>
<gene>
    <name evidence="4" type="ORF">JCM15093_3186</name>
</gene>
<dbReference type="SMART" id="SM00850">
    <property type="entry name" value="LytTR"/>
    <property type="match status" value="1"/>
</dbReference>
<feature type="domain" description="HTH LytTR-type" evidence="3">
    <location>
        <begin position="146"/>
        <end position="251"/>
    </location>
</feature>
<feature type="domain" description="Response regulatory" evidence="2">
    <location>
        <begin position="2"/>
        <end position="115"/>
    </location>
</feature>
<dbReference type="InterPro" id="IPR046947">
    <property type="entry name" value="LytR-like"/>
</dbReference>
<dbReference type="PROSITE" id="PS50930">
    <property type="entry name" value="HTH_LYTTR"/>
    <property type="match status" value="1"/>
</dbReference>
<dbReference type="Pfam" id="PF00072">
    <property type="entry name" value="Response_reg"/>
    <property type="match status" value="1"/>
</dbReference>
<sequence length="274" mass="32001">MKILIIEDEARTAVDLAQTLKKINPQIMILNILDSISSTVTYLKTNSMPDLIYMDIQLSDGPSFDIFKEVNITCPVIFCTAYDEYAVEAFKMNGIYFILKPFDMESVGSSLAKVDFLKSHYQMNYSNNEPNNTLFKTLPQINRSSFLVHHKGKMFPVSVTDIAYFFIADELSFIFTFNEQKYIIDHSLEELEKMIDPNKFYRANRQFLINFEAIKEVEPYFNRKLLIKLSVQCNTSIIVSKLKKQNSKLGYQSVDNARFYSYYVRFNLYHLVTR</sequence>
<dbReference type="Pfam" id="PF04397">
    <property type="entry name" value="LytTR"/>
    <property type="match status" value="1"/>
</dbReference>
<dbReference type="InterPro" id="IPR001789">
    <property type="entry name" value="Sig_transdc_resp-reg_receiver"/>
</dbReference>
<evidence type="ECO:0000256" key="1">
    <source>
        <dbReference type="PROSITE-ProRule" id="PRU00169"/>
    </source>
</evidence>
<evidence type="ECO:0000259" key="3">
    <source>
        <dbReference type="PROSITE" id="PS50930"/>
    </source>
</evidence>
<protein>
    <submittedName>
        <fullName evidence="4">Two-component system response regulator</fullName>
    </submittedName>
</protein>
<dbReference type="PROSITE" id="PS50110">
    <property type="entry name" value="RESPONSE_REGULATORY"/>
    <property type="match status" value="1"/>
</dbReference>
<dbReference type="AlphaFoldDB" id="A0A069D4T3"/>
<organism evidence="4 5">
    <name type="scientific">Bacteroides graminisolvens DSM 19988 = JCM 15093</name>
    <dbReference type="NCBI Taxonomy" id="1121097"/>
    <lineage>
        <taxon>Bacteria</taxon>
        <taxon>Pseudomonadati</taxon>
        <taxon>Bacteroidota</taxon>
        <taxon>Bacteroidia</taxon>
        <taxon>Bacteroidales</taxon>
        <taxon>Bacteroidaceae</taxon>
        <taxon>Bacteroides</taxon>
    </lineage>
</organism>
<dbReference type="PANTHER" id="PTHR37299:SF1">
    <property type="entry name" value="STAGE 0 SPORULATION PROTEIN A HOMOLOG"/>
    <property type="match status" value="1"/>
</dbReference>
<dbReference type="Gene3D" id="3.40.50.2300">
    <property type="match status" value="1"/>
</dbReference>
<keyword evidence="5" id="KW-1185">Reference proteome</keyword>
<dbReference type="InterPro" id="IPR007492">
    <property type="entry name" value="LytTR_DNA-bd_dom"/>
</dbReference>
<dbReference type="SUPFAM" id="SSF52172">
    <property type="entry name" value="CheY-like"/>
    <property type="match status" value="1"/>
</dbReference>
<accession>A0A069D4T3</accession>
<proteinExistence type="predicted"/>
<dbReference type="SMART" id="SM00448">
    <property type="entry name" value="REC"/>
    <property type="match status" value="1"/>
</dbReference>
<evidence type="ECO:0000259" key="2">
    <source>
        <dbReference type="PROSITE" id="PS50110"/>
    </source>
</evidence>
<evidence type="ECO:0000313" key="5">
    <source>
        <dbReference type="Proteomes" id="UP000027601"/>
    </source>
</evidence>
<dbReference type="EMBL" id="BAJS01000031">
    <property type="protein sequence ID" value="GAK37898.1"/>
    <property type="molecule type" value="Genomic_DNA"/>
</dbReference>
<name>A0A069D4T3_9BACE</name>
<dbReference type="GO" id="GO:0003677">
    <property type="term" value="F:DNA binding"/>
    <property type="evidence" value="ECO:0007669"/>
    <property type="project" value="InterPro"/>
</dbReference>
<dbReference type="STRING" id="1121097.GCA_000428125_03007"/>
<keyword evidence="1" id="KW-0597">Phosphoprotein</keyword>
<comment type="caution">
    <text evidence="4">The sequence shown here is derived from an EMBL/GenBank/DDBJ whole genome shotgun (WGS) entry which is preliminary data.</text>
</comment>
<feature type="modified residue" description="4-aspartylphosphate" evidence="1">
    <location>
        <position position="55"/>
    </location>
</feature>
<dbReference type="OrthoDB" id="1490554at2"/>
<dbReference type="eggNOG" id="COG3279">
    <property type="taxonomic scope" value="Bacteria"/>
</dbReference>
<dbReference type="RefSeq" id="WP_052000730.1">
    <property type="nucleotide sequence ID" value="NZ_BAJS01000031.1"/>
</dbReference>
<dbReference type="GO" id="GO:0000156">
    <property type="term" value="F:phosphorelay response regulator activity"/>
    <property type="evidence" value="ECO:0007669"/>
    <property type="project" value="InterPro"/>
</dbReference>